<comment type="similarity">
    <text evidence="1">Belongs to the oxygen-dependent FAD-linked oxidoreductase family.</text>
</comment>
<keyword evidence="3" id="KW-0274">FAD</keyword>
<keyword evidence="4" id="KW-0560">Oxidoreductase</keyword>
<evidence type="ECO:0000256" key="1">
    <source>
        <dbReference type="ARBA" id="ARBA00005466"/>
    </source>
</evidence>
<proteinExistence type="inferred from homology"/>
<dbReference type="Pfam" id="PF01565">
    <property type="entry name" value="FAD_binding_4"/>
    <property type="match status" value="1"/>
</dbReference>
<protein>
    <submittedName>
        <fullName evidence="6">FAD-binding domain-containing protein</fullName>
    </submittedName>
</protein>
<dbReference type="Gene3D" id="3.30.465.10">
    <property type="match status" value="1"/>
</dbReference>
<dbReference type="AlphaFoldDB" id="A0AAD7FRU0"/>
<evidence type="ECO:0000256" key="2">
    <source>
        <dbReference type="ARBA" id="ARBA00022630"/>
    </source>
</evidence>
<evidence type="ECO:0000313" key="7">
    <source>
        <dbReference type="Proteomes" id="UP001221142"/>
    </source>
</evidence>
<reference evidence="6" key="1">
    <citation type="submission" date="2023-03" db="EMBL/GenBank/DDBJ databases">
        <title>Massive genome expansion in bonnet fungi (Mycena s.s.) driven by repeated elements and novel gene families across ecological guilds.</title>
        <authorList>
            <consortium name="Lawrence Berkeley National Laboratory"/>
            <person name="Harder C.B."/>
            <person name="Miyauchi S."/>
            <person name="Viragh M."/>
            <person name="Kuo A."/>
            <person name="Thoen E."/>
            <person name="Andreopoulos B."/>
            <person name="Lu D."/>
            <person name="Skrede I."/>
            <person name="Drula E."/>
            <person name="Henrissat B."/>
            <person name="Morin E."/>
            <person name="Kohler A."/>
            <person name="Barry K."/>
            <person name="LaButti K."/>
            <person name="Morin E."/>
            <person name="Salamov A."/>
            <person name="Lipzen A."/>
            <person name="Mereny Z."/>
            <person name="Hegedus B."/>
            <person name="Baldrian P."/>
            <person name="Stursova M."/>
            <person name="Weitz H."/>
            <person name="Taylor A."/>
            <person name="Grigoriev I.V."/>
            <person name="Nagy L.G."/>
            <person name="Martin F."/>
            <person name="Kauserud H."/>
        </authorList>
    </citation>
    <scope>NUCLEOTIDE SEQUENCE</scope>
    <source>
        <strain evidence="6">9284</strain>
    </source>
</reference>
<dbReference type="Proteomes" id="UP001221142">
    <property type="component" value="Unassembled WGS sequence"/>
</dbReference>
<evidence type="ECO:0000256" key="3">
    <source>
        <dbReference type="ARBA" id="ARBA00022827"/>
    </source>
</evidence>
<keyword evidence="2" id="KW-0285">Flavoprotein</keyword>
<evidence type="ECO:0000313" key="6">
    <source>
        <dbReference type="EMBL" id="KAJ7635408.1"/>
    </source>
</evidence>
<dbReference type="InterPro" id="IPR050416">
    <property type="entry name" value="FAD-linked_Oxidoreductase"/>
</dbReference>
<dbReference type="GO" id="GO:0016491">
    <property type="term" value="F:oxidoreductase activity"/>
    <property type="evidence" value="ECO:0007669"/>
    <property type="project" value="UniProtKB-KW"/>
</dbReference>
<organism evidence="6 7">
    <name type="scientific">Roridomyces roridus</name>
    <dbReference type="NCBI Taxonomy" id="1738132"/>
    <lineage>
        <taxon>Eukaryota</taxon>
        <taxon>Fungi</taxon>
        <taxon>Dikarya</taxon>
        <taxon>Basidiomycota</taxon>
        <taxon>Agaricomycotina</taxon>
        <taxon>Agaricomycetes</taxon>
        <taxon>Agaricomycetidae</taxon>
        <taxon>Agaricales</taxon>
        <taxon>Marasmiineae</taxon>
        <taxon>Mycenaceae</taxon>
        <taxon>Roridomyces</taxon>
    </lineage>
</organism>
<dbReference type="InterPro" id="IPR006094">
    <property type="entry name" value="Oxid_FAD_bind_N"/>
</dbReference>
<dbReference type="InterPro" id="IPR036318">
    <property type="entry name" value="FAD-bd_PCMH-like_sf"/>
</dbReference>
<dbReference type="SUPFAM" id="SSF56176">
    <property type="entry name" value="FAD-binding/transporter-associated domain-like"/>
    <property type="match status" value="1"/>
</dbReference>
<gene>
    <name evidence="6" type="ORF">FB45DRAFT_790980</name>
</gene>
<dbReference type="PANTHER" id="PTHR42973:SF13">
    <property type="entry name" value="FAD-BINDING PCMH-TYPE DOMAIN-CONTAINING PROTEIN"/>
    <property type="match status" value="1"/>
</dbReference>
<feature type="domain" description="FAD-binding PCMH-type" evidence="5">
    <location>
        <begin position="57"/>
        <end position="228"/>
    </location>
</feature>
<dbReference type="PROSITE" id="PS51387">
    <property type="entry name" value="FAD_PCMH"/>
    <property type="match status" value="1"/>
</dbReference>
<dbReference type="PANTHER" id="PTHR42973">
    <property type="entry name" value="BINDING OXIDOREDUCTASE, PUTATIVE (AFU_ORTHOLOGUE AFUA_1G17690)-RELATED"/>
    <property type="match status" value="1"/>
</dbReference>
<keyword evidence="7" id="KW-1185">Reference proteome</keyword>
<name>A0AAD7FRU0_9AGAR</name>
<dbReference type="InterPro" id="IPR016166">
    <property type="entry name" value="FAD-bd_PCMH"/>
</dbReference>
<accession>A0AAD7FRU0</accession>
<dbReference type="GO" id="GO:0071949">
    <property type="term" value="F:FAD binding"/>
    <property type="evidence" value="ECO:0007669"/>
    <property type="project" value="InterPro"/>
</dbReference>
<dbReference type="EMBL" id="JARKIF010000007">
    <property type="protein sequence ID" value="KAJ7635408.1"/>
    <property type="molecule type" value="Genomic_DNA"/>
</dbReference>
<evidence type="ECO:0000259" key="5">
    <source>
        <dbReference type="PROSITE" id="PS51387"/>
    </source>
</evidence>
<sequence>MNNTRLSRKMIVNNQAHASPESEAYSAILAVLGPTLVKSSGAQYDATSTGTWSLFNSLDRPTCIVYPRTASDVQVAMNNIYAFGSRYAVRAGGHSPMMGHNSISNGVLVSFENMAHVSYDAQTNLISLEPGVLLSDAELVLEPHGVSLIGGRATDVGVGLLLGGGISYMSPLYGWSADRIAEMDVVLVNGELITVSATNEHAELFRALKGGANRFGIVTQFRIYAARTGTKEDKRWFGGTVTYPGSAACDVLKATAHYIRDVTDPKAAAAMAFNTIGTSASKAIVVYLFYMGESLPLNIFGEFLSIPHTSKSFSPRSYFDIALSESGAARGNGHQYGGASWLGDEETFLKGYNSFLDFTQASSHELAGAFIVVSPIPVSQWEASLSGPNAMGNPRVGYASISFTLAYAEGQTVLPKDVDERFRLMLSKTPSSPGLPLYINQCDASQDAFSTYGDLPALQKTYAKYDPTRFNIEHTDGPIGL</sequence>
<dbReference type="InterPro" id="IPR016169">
    <property type="entry name" value="FAD-bd_PCMH_sub2"/>
</dbReference>
<evidence type="ECO:0000256" key="4">
    <source>
        <dbReference type="ARBA" id="ARBA00023002"/>
    </source>
</evidence>
<comment type="caution">
    <text evidence="6">The sequence shown here is derived from an EMBL/GenBank/DDBJ whole genome shotgun (WGS) entry which is preliminary data.</text>
</comment>